<organism evidence="3 4">
    <name type="scientific">Arthrobacter horti</name>
    <dbReference type="NCBI Taxonomy" id="3068273"/>
    <lineage>
        <taxon>Bacteria</taxon>
        <taxon>Bacillati</taxon>
        <taxon>Actinomycetota</taxon>
        <taxon>Actinomycetes</taxon>
        <taxon>Micrococcales</taxon>
        <taxon>Micrococcaceae</taxon>
        <taxon>Arthrobacter</taxon>
    </lineage>
</organism>
<dbReference type="NCBIfam" id="TIGR03815">
    <property type="entry name" value="CpaE_hom_Actino"/>
    <property type="match status" value="1"/>
</dbReference>
<evidence type="ECO:0000313" key="4">
    <source>
        <dbReference type="Proteomes" id="UP001232725"/>
    </source>
</evidence>
<dbReference type="Gene3D" id="3.40.50.300">
    <property type="entry name" value="P-loop containing nucleotide triphosphate hydrolases"/>
    <property type="match status" value="1"/>
</dbReference>
<feature type="region of interest" description="Disordered" evidence="1">
    <location>
        <begin position="1"/>
        <end position="23"/>
    </location>
</feature>
<evidence type="ECO:0000313" key="3">
    <source>
        <dbReference type="EMBL" id="MDP5227577.1"/>
    </source>
</evidence>
<dbReference type="RefSeq" id="WP_305996628.1">
    <property type="nucleotide sequence ID" value="NZ_JAVALS010000006.1"/>
</dbReference>
<dbReference type="InterPro" id="IPR022521">
    <property type="entry name" value="Rv3660c"/>
</dbReference>
<evidence type="ECO:0000259" key="2">
    <source>
        <dbReference type="Pfam" id="PF26563"/>
    </source>
</evidence>
<feature type="domain" description="Rv3660c-like CheY-like N-terminal" evidence="2">
    <location>
        <begin position="43"/>
        <end position="142"/>
    </location>
</feature>
<protein>
    <recommendedName>
        <fullName evidence="2">Rv3660c-like CheY-like N-terminal domain-containing protein</fullName>
    </recommendedName>
</protein>
<dbReference type="SUPFAM" id="SSF52540">
    <property type="entry name" value="P-loop containing nucleoside triphosphate hydrolases"/>
    <property type="match status" value="1"/>
</dbReference>
<dbReference type="InterPro" id="IPR027417">
    <property type="entry name" value="P-loop_NTPase"/>
</dbReference>
<reference evidence="3 4" key="1">
    <citation type="submission" date="2023-08" db="EMBL/GenBank/DDBJ databases">
        <title>Arthrobacter horti sp. nov., isolated from forest soil.</title>
        <authorList>
            <person name="Park M."/>
        </authorList>
    </citation>
    <scope>NUCLEOTIDE SEQUENCE [LARGE SCALE GENOMIC DNA]</scope>
    <source>
        <strain evidence="3 4">YJM1</strain>
    </source>
</reference>
<dbReference type="EMBL" id="JAVALS010000006">
    <property type="protein sequence ID" value="MDP5227577.1"/>
    <property type="molecule type" value="Genomic_DNA"/>
</dbReference>
<comment type="caution">
    <text evidence="3">The sequence shown here is derived from an EMBL/GenBank/DDBJ whole genome shotgun (WGS) entry which is preliminary data.</text>
</comment>
<gene>
    <name evidence="3" type="ORF">Q9R02_10465</name>
</gene>
<name>A0ABT9IPS2_9MICC</name>
<dbReference type="Pfam" id="PF26563">
    <property type="entry name" value="Rv3660c_N"/>
    <property type="match status" value="1"/>
</dbReference>
<accession>A0ABT9IPS2</accession>
<keyword evidence="4" id="KW-1185">Reference proteome</keyword>
<dbReference type="Proteomes" id="UP001232725">
    <property type="component" value="Unassembled WGS sequence"/>
</dbReference>
<dbReference type="InterPro" id="IPR059050">
    <property type="entry name" value="Rv3660c_N"/>
</dbReference>
<proteinExistence type="predicted"/>
<evidence type="ECO:0000256" key="1">
    <source>
        <dbReference type="SAM" id="MobiDB-lite"/>
    </source>
</evidence>
<sequence length="374" mass="38908">MNSGTGLQHPVRRRRHVSPPGPSGILAEEVRWTPAEREVFLLVTSRPELAEQALTAAAAAGAELVVERDVDSALGLWDGAKAVLLGADVMEVPIRRRGADVLLSGPLDEPPWDRAAGWGVERVVPLPEGLGWLAEFFGGMGSGPDGGHVLGVWGAVGGAGGSSLAAWLAGHAASDGLRTLLIGASAADTALKHALSAEELAGPGWDELTTNGGTVSPERLAEALPSVGGFSLLCRSGEASSGPGRLDPSVVEAARKVYELVVVDIPSGEAEEHAWWCDSVTVVAPLTLNAGLRAVEGLRRMAVTSTGLVARCPARQKPEAQDLAERLGIRLDGIMPEVRGATMAADEGLLLSLGRSRPVRRVTGDLLRNLGPRP</sequence>